<keyword evidence="2" id="KW-0812">Transmembrane</keyword>
<dbReference type="AlphaFoldDB" id="A0A6V8QYN1"/>
<name>A0A6V8QYN1_TRIAP</name>
<dbReference type="EMBL" id="BLZH01000005">
    <property type="protein sequence ID" value="GFP55483.1"/>
    <property type="molecule type" value="Genomic_DNA"/>
</dbReference>
<proteinExistence type="predicted"/>
<keyword evidence="2" id="KW-0472">Membrane</keyword>
<accession>A0A6V8QYN1</accession>
<dbReference type="OrthoDB" id="5427070at2759"/>
<evidence type="ECO:0000256" key="1">
    <source>
        <dbReference type="SAM" id="MobiDB-lite"/>
    </source>
</evidence>
<feature type="transmembrane region" description="Helical" evidence="2">
    <location>
        <begin position="12"/>
        <end position="33"/>
    </location>
</feature>
<evidence type="ECO:0000313" key="3">
    <source>
        <dbReference type="EMBL" id="GFP55483.1"/>
    </source>
</evidence>
<feature type="compositionally biased region" description="Basic and acidic residues" evidence="1">
    <location>
        <begin position="116"/>
        <end position="125"/>
    </location>
</feature>
<organism evidence="3 4">
    <name type="scientific">Trichoderma asperellum</name>
    <name type="common">Filamentous fungus</name>
    <dbReference type="NCBI Taxonomy" id="101201"/>
    <lineage>
        <taxon>Eukaryota</taxon>
        <taxon>Fungi</taxon>
        <taxon>Dikarya</taxon>
        <taxon>Ascomycota</taxon>
        <taxon>Pezizomycotina</taxon>
        <taxon>Sordariomycetes</taxon>
        <taxon>Hypocreomycetidae</taxon>
        <taxon>Hypocreales</taxon>
        <taxon>Hypocreaceae</taxon>
        <taxon>Trichoderma</taxon>
    </lineage>
</organism>
<comment type="caution">
    <text evidence="3">The sequence shown here is derived from an EMBL/GenBank/DDBJ whole genome shotgun (WGS) entry which is preliminary data.</text>
</comment>
<protein>
    <submittedName>
        <fullName evidence="3">Uncharacterized protein</fullName>
    </submittedName>
</protein>
<reference evidence="3 4" key="1">
    <citation type="submission" date="2020-07" db="EMBL/GenBank/DDBJ databases">
        <title>Trichoderma asperellum IC-1 whole genome shotgun sequence.</title>
        <authorList>
            <person name="Kanamasa S."/>
            <person name="Takahashi H."/>
        </authorList>
    </citation>
    <scope>NUCLEOTIDE SEQUENCE [LARGE SCALE GENOMIC DNA]</scope>
    <source>
        <strain evidence="3 4">IC-1</strain>
    </source>
</reference>
<feature type="compositionally biased region" description="Acidic residues" evidence="1">
    <location>
        <begin position="126"/>
        <end position="138"/>
    </location>
</feature>
<dbReference type="Proteomes" id="UP000517252">
    <property type="component" value="Unassembled WGS sequence"/>
</dbReference>
<keyword evidence="2" id="KW-1133">Transmembrane helix</keyword>
<evidence type="ECO:0000313" key="4">
    <source>
        <dbReference type="Proteomes" id="UP000517252"/>
    </source>
</evidence>
<feature type="region of interest" description="Disordered" evidence="1">
    <location>
        <begin position="111"/>
        <end position="138"/>
    </location>
</feature>
<gene>
    <name evidence="3" type="ORF">TASIC1_0005034100</name>
</gene>
<sequence>MGDTLVVVKTLVIPAVISLILFLILTFVIVPIWRHYRVRYSQYLPIDAISEQTTSWRYRITNRLIRLASVPFTWRRNREVASGAVDLEEGEELGEIDDDIRQVLDAIARSRQGAESTRRLSRELEEGFIDDSDSSDSD</sequence>
<evidence type="ECO:0000256" key="2">
    <source>
        <dbReference type="SAM" id="Phobius"/>
    </source>
</evidence>